<dbReference type="AlphaFoldDB" id="A0A175XZL9"/>
<organism evidence="1 2">
    <name type="scientific">Sphingomonas melonis TY</name>
    <dbReference type="NCBI Taxonomy" id="621456"/>
    <lineage>
        <taxon>Bacteria</taxon>
        <taxon>Pseudomonadati</taxon>
        <taxon>Pseudomonadota</taxon>
        <taxon>Alphaproteobacteria</taxon>
        <taxon>Sphingomonadales</taxon>
        <taxon>Sphingomonadaceae</taxon>
        <taxon>Sphingomonas</taxon>
    </lineage>
</organism>
<evidence type="ECO:0000313" key="1">
    <source>
        <dbReference type="EMBL" id="KZB93616.1"/>
    </source>
</evidence>
<name>A0A175XZL9_9SPHN</name>
<protein>
    <submittedName>
        <fullName evidence="1">Uncharacterized protein</fullName>
    </submittedName>
</protein>
<gene>
    <name evidence="1" type="ORF">AVM11_11680</name>
</gene>
<comment type="caution">
    <text evidence="1">The sequence shown here is derived from an EMBL/GenBank/DDBJ whole genome shotgun (WGS) entry which is preliminary data.</text>
</comment>
<dbReference type="OrthoDB" id="6894039at2"/>
<dbReference type="Proteomes" id="UP000078460">
    <property type="component" value="Unassembled WGS sequence"/>
</dbReference>
<sequence length="212" mass="22948">MYDVPFRHQQALDPSGLPTISTTLRAIEKAVEDCRNAGVDPDSDPAVVLLARHMAVVSTNRRPRAVLRQACNRRLEDLTRFPTLLALAIRGVEYDAGAKARFHLDATAAMAALAEVLELAAGTFEVVSIQGGRDESGQVLLAAEKIAVTVAIGRRHEGREVSYRAVNEGAATPNRFAPMAELLRPRRLATRLRRDLPDAFAPVASLPIPIAA</sequence>
<dbReference type="STRING" id="621456.BJP26_14485"/>
<keyword evidence="2" id="KW-1185">Reference proteome</keyword>
<accession>A0A175XZL9</accession>
<dbReference type="EMBL" id="LQCK02000068">
    <property type="protein sequence ID" value="KZB93616.1"/>
    <property type="molecule type" value="Genomic_DNA"/>
</dbReference>
<reference evidence="1" key="1">
    <citation type="submission" date="2016-03" db="EMBL/GenBank/DDBJ databases">
        <title>Sphingomonas melonis TY, whole genome shotgun sequencing.</title>
        <authorList>
            <person name="Wang H."/>
            <person name="Zhu P."/>
        </authorList>
    </citation>
    <scope>NUCLEOTIDE SEQUENCE [LARGE SCALE GENOMIC DNA]</scope>
    <source>
        <strain evidence="1">TY</strain>
    </source>
</reference>
<evidence type="ECO:0000313" key="2">
    <source>
        <dbReference type="Proteomes" id="UP000078460"/>
    </source>
</evidence>
<proteinExistence type="predicted"/>